<keyword evidence="2" id="KW-1003">Cell membrane</keyword>
<comment type="caution">
    <text evidence="8">The sequence shown here is derived from an EMBL/GenBank/DDBJ whole genome shotgun (WGS) entry which is preliminary data.</text>
</comment>
<organism evidence="8 10">
    <name type="scientific">Acinetobacter lactucae</name>
    <dbReference type="NCBI Taxonomy" id="1785128"/>
    <lineage>
        <taxon>Bacteria</taxon>
        <taxon>Pseudomonadati</taxon>
        <taxon>Pseudomonadota</taxon>
        <taxon>Gammaproteobacteria</taxon>
        <taxon>Moraxellales</taxon>
        <taxon>Moraxellaceae</taxon>
        <taxon>Acinetobacter</taxon>
        <taxon>Acinetobacter calcoaceticus/baumannii complex</taxon>
    </lineage>
</organism>
<evidence type="ECO:0000256" key="6">
    <source>
        <dbReference type="SAM" id="Phobius"/>
    </source>
</evidence>
<name>A0AB35K6N3_9GAMM</name>
<comment type="subcellular location">
    <subcellularLocation>
        <location evidence="1">Cell membrane</location>
        <topology evidence="1">Multi-pass membrane protein</topology>
    </subcellularLocation>
</comment>
<dbReference type="GO" id="GO:0005886">
    <property type="term" value="C:plasma membrane"/>
    <property type="evidence" value="ECO:0007669"/>
    <property type="project" value="UniProtKB-SubCell"/>
</dbReference>
<accession>A0AB35K6N3</accession>
<dbReference type="AlphaFoldDB" id="A0AB35K6N3"/>
<feature type="transmembrane region" description="Helical" evidence="6">
    <location>
        <begin position="39"/>
        <end position="58"/>
    </location>
</feature>
<evidence type="ECO:0000313" key="9">
    <source>
        <dbReference type="Proteomes" id="UP000808699"/>
    </source>
</evidence>
<evidence type="ECO:0000313" key="8">
    <source>
        <dbReference type="EMBL" id="MDD9320568.1"/>
    </source>
</evidence>
<dbReference type="GeneID" id="60754667"/>
<evidence type="ECO:0000313" key="7">
    <source>
        <dbReference type="EMBL" id="MBJ8436861.1"/>
    </source>
</evidence>
<feature type="transmembrane region" description="Helical" evidence="6">
    <location>
        <begin position="106"/>
        <end position="130"/>
    </location>
</feature>
<dbReference type="EMBL" id="JADWNO010000002">
    <property type="protein sequence ID" value="MBJ8436861.1"/>
    <property type="molecule type" value="Genomic_DNA"/>
</dbReference>
<reference evidence="8" key="2">
    <citation type="submission" date="2022-12" db="EMBL/GenBank/DDBJ databases">
        <title>Acinetobacter lactucae: Emerging opportunistic pathogenic species of genus Acinetobacter isolated from immunocompromised patients in clinical settings of India.</title>
        <authorList>
            <person name="Amar A.K."/>
            <person name="Sawant A.R."/>
            <person name="Meera M."/>
            <person name="Tomar A."/>
            <person name="Sistla S."/>
            <person name="Prashanth K."/>
        </authorList>
    </citation>
    <scope>NUCLEOTIDE SEQUENCE</scope>
    <source>
        <strain evidence="8">PKAL1828C</strain>
    </source>
</reference>
<protein>
    <submittedName>
        <fullName evidence="8">LysE family transporter</fullName>
    </submittedName>
</protein>
<dbReference type="PANTHER" id="PTHR30086:SF20">
    <property type="entry name" value="ARGININE EXPORTER PROTEIN ARGO-RELATED"/>
    <property type="match status" value="1"/>
</dbReference>
<gene>
    <name evidence="7" type="ORF">I6M64_05945</name>
    <name evidence="8" type="ORF">M0O54_10630</name>
</gene>
<keyword evidence="4 6" id="KW-1133">Transmembrane helix</keyword>
<dbReference type="GO" id="GO:0015171">
    <property type="term" value="F:amino acid transmembrane transporter activity"/>
    <property type="evidence" value="ECO:0007669"/>
    <property type="project" value="TreeGrafter"/>
</dbReference>
<keyword evidence="9" id="KW-1185">Reference proteome</keyword>
<dbReference type="InterPro" id="IPR001123">
    <property type="entry name" value="LeuE-type"/>
</dbReference>
<dbReference type="Pfam" id="PF01810">
    <property type="entry name" value="LysE"/>
    <property type="match status" value="1"/>
</dbReference>
<dbReference type="GO" id="GO:0033228">
    <property type="term" value="P:cysteine export across plasma membrane"/>
    <property type="evidence" value="ECO:0007669"/>
    <property type="project" value="TreeGrafter"/>
</dbReference>
<evidence type="ECO:0000256" key="1">
    <source>
        <dbReference type="ARBA" id="ARBA00004651"/>
    </source>
</evidence>
<dbReference type="PANTHER" id="PTHR30086">
    <property type="entry name" value="ARGININE EXPORTER PROTEIN ARGO"/>
    <property type="match status" value="1"/>
</dbReference>
<proteinExistence type="predicted"/>
<evidence type="ECO:0000256" key="5">
    <source>
        <dbReference type="ARBA" id="ARBA00023136"/>
    </source>
</evidence>
<keyword evidence="3 6" id="KW-0812">Transmembrane</keyword>
<feature type="transmembrane region" description="Helical" evidence="6">
    <location>
        <begin position="174"/>
        <end position="194"/>
    </location>
</feature>
<evidence type="ECO:0000256" key="2">
    <source>
        <dbReference type="ARBA" id="ARBA00022475"/>
    </source>
</evidence>
<evidence type="ECO:0000313" key="10">
    <source>
        <dbReference type="Proteomes" id="UP001150055"/>
    </source>
</evidence>
<dbReference type="Proteomes" id="UP000808699">
    <property type="component" value="Unassembled WGS sequence"/>
</dbReference>
<keyword evidence="5 6" id="KW-0472">Membrane</keyword>
<feature type="transmembrane region" description="Helical" evidence="6">
    <location>
        <begin position="64"/>
        <end position="85"/>
    </location>
</feature>
<evidence type="ECO:0000256" key="3">
    <source>
        <dbReference type="ARBA" id="ARBA00022692"/>
    </source>
</evidence>
<dbReference type="RefSeq" id="WP_031947824.1">
    <property type="nucleotide sequence ID" value="NZ_AVOE01000019.1"/>
</dbReference>
<feature type="transmembrane region" description="Helical" evidence="6">
    <location>
        <begin position="136"/>
        <end position="162"/>
    </location>
</feature>
<evidence type="ECO:0000256" key="4">
    <source>
        <dbReference type="ARBA" id="ARBA00022989"/>
    </source>
</evidence>
<reference evidence="7 9" key="1">
    <citation type="submission" date="2020-11" db="EMBL/GenBank/DDBJ databases">
        <title>Enhanced detection system for hospital associated transmission using whole genome sequencing surveillance.</title>
        <authorList>
            <person name="Harrison L.H."/>
            <person name="Van Tyne D."/>
            <person name="Marsh J.W."/>
            <person name="Griffith M.P."/>
            <person name="Snyder D.J."/>
            <person name="Cooper V.S."/>
            <person name="Mustapha M."/>
        </authorList>
    </citation>
    <scope>NUCLEOTIDE SEQUENCE [LARGE SCALE GENOMIC DNA]</scope>
    <source>
        <strain evidence="7 9">ACIN00241</strain>
    </source>
</reference>
<dbReference type="EMBL" id="JALNTG010000033">
    <property type="protein sequence ID" value="MDD9320568.1"/>
    <property type="molecule type" value="Genomic_DNA"/>
</dbReference>
<sequence length="197" mass="21785">MVSFMFIGLVVTILLTPGPTNTLLASAGIQAGVKQSLKLIPAEVMGYLIAITSWGILLESVSHFIPWLPALLKLISATFILYLAFKLWITSTHDIKLDNPLITPRALFVATLLNPKALLFASAIFPHAAWEVLHVYFVHIAIFLSLITPIAFLWIAFGTVLISNKVTWLNQRNLQRTAAFILTFFAMPIAYSAISSF</sequence>
<feature type="transmembrane region" description="Helical" evidence="6">
    <location>
        <begin position="6"/>
        <end position="27"/>
    </location>
</feature>
<dbReference type="Proteomes" id="UP001150055">
    <property type="component" value="Unassembled WGS sequence"/>
</dbReference>